<dbReference type="EMBL" id="JBHUOV010000002">
    <property type="protein sequence ID" value="MFD2823544.1"/>
    <property type="molecule type" value="Genomic_DNA"/>
</dbReference>
<keyword evidence="2" id="KW-1185">Reference proteome</keyword>
<comment type="caution">
    <text evidence="1">The sequence shown here is derived from an EMBL/GenBank/DDBJ whole genome shotgun (WGS) entry which is preliminary data.</text>
</comment>
<dbReference type="Proteomes" id="UP001597533">
    <property type="component" value="Unassembled WGS sequence"/>
</dbReference>
<accession>A0ABW5WNM5</accession>
<proteinExistence type="predicted"/>
<evidence type="ECO:0000313" key="1">
    <source>
        <dbReference type="EMBL" id="MFD2823544.1"/>
    </source>
</evidence>
<evidence type="ECO:0008006" key="3">
    <source>
        <dbReference type="Google" id="ProtNLM"/>
    </source>
</evidence>
<dbReference type="InterPro" id="IPR015889">
    <property type="entry name" value="Intradiol_dOase_core"/>
</dbReference>
<reference evidence="2" key="1">
    <citation type="journal article" date="2019" name="Int. J. Syst. Evol. Microbiol.">
        <title>The Global Catalogue of Microorganisms (GCM) 10K type strain sequencing project: providing services to taxonomists for standard genome sequencing and annotation.</title>
        <authorList>
            <consortium name="The Broad Institute Genomics Platform"/>
            <consortium name="The Broad Institute Genome Sequencing Center for Infectious Disease"/>
            <person name="Wu L."/>
            <person name="Ma J."/>
        </authorList>
    </citation>
    <scope>NUCLEOTIDE SEQUENCE [LARGE SCALE GENOMIC DNA]</scope>
    <source>
        <strain evidence="2">KCTC 32141</strain>
    </source>
</reference>
<sequence>MKNLILFFCFTYFISAFQTINAQDSANNINDLLELSIHENAEVQLNNIDSIPDFQTKENKLKLTGTIYHADGVTPAKDVVLYIYQPNEDGNYEMIEENDVRRVHHSASIKTDADGKYTFYTFIPGTVHRSGDLRHIHPVIKVLDAIEYDLNNFYFDNDPLLTKFRRKRLIKKGRGASILKLEKKEDFFVTNRDIILGQDMSSCK</sequence>
<dbReference type="SUPFAM" id="SSF49482">
    <property type="entry name" value="Aromatic compound dioxygenase"/>
    <property type="match status" value="1"/>
</dbReference>
<dbReference type="RefSeq" id="WP_183487553.1">
    <property type="nucleotide sequence ID" value="NZ_JBHUOV010000002.1"/>
</dbReference>
<name>A0ABW5WNM5_9FLAO</name>
<dbReference type="Gene3D" id="2.60.130.10">
    <property type="entry name" value="Aromatic compound dioxygenase"/>
    <property type="match status" value="1"/>
</dbReference>
<organism evidence="1 2">
    <name type="scientific">Lacinutrix iliipiscaria</name>
    <dbReference type="NCBI Taxonomy" id="1230532"/>
    <lineage>
        <taxon>Bacteria</taxon>
        <taxon>Pseudomonadati</taxon>
        <taxon>Bacteroidota</taxon>
        <taxon>Flavobacteriia</taxon>
        <taxon>Flavobacteriales</taxon>
        <taxon>Flavobacteriaceae</taxon>
        <taxon>Lacinutrix</taxon>
    </lineage>
</organism>
<evidence type="ECO:0000313" key="2">
    <source>
        <dbReference type="Proteomes" id="UP001597533"/>
    </source>
</evidence>
<gene>
    <name evidence="1" type="ORF">ACFS5M_07680</name>
</gene>
<protein>
    <recommendedName>
        <fullName evidence="3">Intradiol ring-cleavage dioxygenases domain-containing protein</fullName>
    </recommendedName>
</protein>